<name>A0ABV7JCU1_9GAMM</name>
<dbReference type="Proteomes" id="UP001595533">
    <property type="component" value="Unassembled WGS sequence"/>
</dbReference>
<dbReference type="RefSeq" id="WP_077412098.1">
    <property type="nucleotide sequence ID" value="NZ_JBHRTS010000003.1"/>
</dbReference>
<feature type="chain" id="PRO_5046084354" description="DUF3300 domain-containing protein" evidence="2">
    <location>
        <begin position="21"/>
        <end position="301"/>
    </location>
</feature>
<evidence type="ECO:0000256" key="1">
    <source>
        <dbReference type="SAM" id="MobiDB-lite"/>
    </source>
</evidence>
<feature type="compositionally biased region" description="Basic residues" evidence="1">
    <location>
        <begin position="270"/>
        <end position="281"/>
    </location>
</feature>
<evidence type="ECO:0000313" key="4">
    <source>
        <dbReference type="Proteomes" id="UP001595533"/>
    </source>
</evidence>
<evidence type="ECO:0008006" key="5">
    <source>
        <dbReference type="Google" id="ProtNLM"/>
    </source>
</evidence>
<feature type="signal peptide" evidence="2">
    <location>
        <begin position="1"/>
        <end position="20"/>
    </location>
</feature>
<evidence type="ECO:0000256" key="2">
    <source>
        <dbReference type="SAM" id="SignalP"/>
    </source>
</evidence>
<comment type="caution">
    <text evidence="3">The sequence shown here is derived from an EMBL/GenBank/DDBJ whole genome shotgun (WGS) entry which is preliminary data.</text>
</comment>
<sequence length="301" mass="34218">MKNYIFTCILLSAFSFISRAETTVVAPVSGMAYGLDLMAVSEVFKDTPNLEVFEQTINDPDTGINNLDLDANGEVDFIRVVEEVVGDSHVIILQAALGADEFQDVATIQVEPSADQYTLQIHGHEVIYGPDYFVVPQHVHVHTWPIIAWIYRPIYRPYRSVFRYGVYPRWWRPFRPVHVDVYRTRTVRFTGRNTFVVSKKRVVKPVNRVVYQPRTSKKVSKSLNVSHTTGITGRTTQRVEVKKTTTRANGNTVTKQKGVAKTTTANGRTTVKKSKQKTKVKKNGDKSTVRKTTKTRKKKNQ</sequence>
<protein>
    <recommendedName>
        <fullName evidence="5">DUF3300 domain-containing protein</fullName>
    </recommendedName>
</protein>
<gene>
    <name evidence="3" type="ORF">ACFODZ_07250</name>
</gene>
<accession>A0ABV7JCU1</accession>
<reference evidence="4" key="1">
    <citation type="journal article" date="2019" name="Int. J. Syst. Evol. Microbiol.">
        <title>The Global Catalogue of Microorganisms (GCM) 10K type strain sequencing project: providing services to taxonomists for standard genome sequencing and annotation.</title>
        <authorList>
            <consortium name="The Broad Institute Genomics Platform"/>
            <consortium name="The Broad Institute Genome Sequencing Center for Infectious Disease"/>
            <person name="Wu L."/>
            <person name="Ma J."/>
        </authorList>
    </citation>
    <scope>NUCLEOTIDE SEQUENCE [LARGE SCALE GENOMIC DNA]</scope>
    <source>
        <strain evidence="4">KCTC 42953</strain>
    </source>
</reference>
<feature type="compositionally biased region" description="Basic residues" evidence="1">
    <location>
        <begin position="289"/>
        <end position="301"/>
    </location>
</feature>
<proteinExistence type="predicted"/>
<dbReference type="EMBL" id="JBHRTS010000003">
    <property type="protein sequence ID" value="MFC3194033.1"/>
    <property type="molecule type" value="Genomic_DNA"/>
</dbReference>
<feature type="region of interest" description="Disordered" evidence="1">
    <location>
        <begin position="252"/>
        <end position="301"/>
    </location>
</feature>
<keyword evidence="2" id="KW-0732">Signal</keyword>
<evidence type="ECO:0000313" key="3">
    <source>
        <dbReference type="EMBL" id="MFC3194033.1"/>
    </source>
</evidence>
<organism evidence="3 4">
    <name type="scientific">Marinicella sediminis</name>
    <dbReference type="NCBI Taxonomy" id="1792834"/>
    <lineage>
        <taxon>Bacteria</taxon>
        <taxon>Pseudomonadati</taxon>
        <taxon>Pseudomonadota</taxon>
        <taxon>Gammaproteobacteria</taxon>
        <taxon>Lysobacterales</taxon>
        <taxon>Marinicellaceae</taxon>
        <taxon>Marinicella</taxon>
    </lineage>
</organism>
<keyword evidence="4" id="KW-1185">Reference proteome</keyword>
<feature type="compositionally biased region" description="Polar residues" evidence="1">
    <location>
        <begin position="252"/>
        <end position="268"/>
    </location>
</feature>